<dbReference type="Pfam" id="PF00072">
    <property type="entry name" value="Response_reg"/>
    <property type="match status" value="1"/>
</dbReference>
<dbReference type="EMBL" id="CP042831">
    <property type="protein sequence ID" value="QEE50834.1"/>
    <property type="molecule type" value="Genomic_DNA"/>
</dbReference>
<dbReference type="InterPro" id="IPR058245">
    <property type="entry name" value="NreC/VraR/RcsB-like_REC"/>
</dbReference>
<dbReference type="SMART" id="SM00448">
    <property type="entry name" value="REC"/>
    <property type="match status" value="1"/>
</dbReference>
<dbReference type="Pfam" id="PF00196">
    <property type="entry name" value="GerE"/>
    <property type="match status" value="1"/>
</dbReference>
<dbReference type="GO" id="GO:0006355">
    <property type="term" value="P:regulation of DNA-templated transcription"/>
    <property type="evidence" value="ECO:0007669"/>
    <property type="project" value="InterPro"/>
</dbReference>
<dbReference type="CDD" id="cd17535">
    <property type="entry name" value="REC_NarL-like"/>
    <property type="match status" value="1"/>
</dbReference>
<evidence type="ECO:0000256" key="1">
    <source>
        <dbReference type="ARBA" id="ARBA00022553"/>
    </source>
</evidence>
<keyword evidence="1 3" id="KW-0597">Phosphoprotein</keyword>
<accession>A0A5B9FV75</accession>
<sequence>MKDILIAITDDDNLIAQLLESYLSTCPNLKVLFTANSGLDLIEKLKTTTTLPDILLLDLKMEGMDGVETTQYIKANHPEIKIIVISSHYQNSFLGFLFKTGASAFVPKGISPVLLKEIITRVHETGIYFMDDQIDSMREQISSKSPKPDLNDENDLSEREIDVLKLICMQKTAKEIGETLFITTRTVEGHKNNLFAKTGAKNIAGLVIYAVQHNIINIHDLNL</sequence>
<evidence type="ECO:0000256" key="3">
    <source>
        <dbReference type="PROSITE-ProRule" id="PRU00169"/>
    </source>
</evidence>
<dbReference type="InterPro" id="IPR039420">
    <property type="entry name" value="WalR-like"/>
</dbReference>
<proteinExistence type="predicted"/>
<dbReference type="SUPFAM" id="SSF46894">
    <property type="entry name" value="C-terminal effector domain of the bipartite response regulators"/>
    <property type="match status" value="1"/>
</dbReference>
<feature type="modified residue" description="4-aspartylphosphate" evidence="3">
    <location>
        <position position="58"/>
    </location>
</feature>
<feature type="domain" description="HTH luxR-type" evidence="4">
    <location>
        <begin position="149"/>
        <end position="214"/>
    </location>
</feature>
<dbReference type="PROSITE" id="PS50043">
    <property type="entry name" value="HTH_LUXR_2"/>
    <property type="match status" value="1"/>
</dbReference>
<evidence type="ECO:0000256" key="2">
    <source>
        <dbReference type="ARBA" id="ARBA00023125"/>
    </source>
</evidence>
<dbReference type="RefSeq" id="WP_147584280.1">
    <property type="nucleotide sequence ID" value="NZ_CP042831.1"/>
</dbReference>
<evidence type="ECO:0000259" key="5">
    <source>
        <dbReference type="PROSITE" id="PS50110"/>
    </source>
</evidence>
<keyword evidence="2" id="KW-0238">DNA-binding</keyword>
<dbReference type="OrthoDB" id="9797341at2"/>
<evidence type="ECO:0000259" key="4">
    <source>
        <dbReference type="PROSITE" id="PS50043"/>
    </source>
</evidence>
<evidence type="ECO:0000313" key="7">
    <source>
        <dbReference type="Proteomes" id="UP000321222"/>
    </source>
</evidence>
<protein>
    <submittedName>
        <fullName evidence="6">Response regulator transcription factor</fullName>
    </submittedName>
</protein>
<dbReference type="PRINTS" id="PR00038">
    <property type="entry name" value="HTHLUXR"/>
</dbReference>
<dbReference type="PANTHER" id="PTHR43214:SF43">
    <property type="entry name" value="TWO-COMPONENT RESPONSE REGULATOR"/>
    <property type="match status" value="1"/>
</dbReference>
<name>A0A5B9FV75_9FLAO</name>
<feature type="domain" description="Response regulatory" evidence="5">
    <location>
        <begin position="5"/>
        <end position="123"/>
    </location>
</feature>
<evidence type="ECO:0000313" key="6">
    <source>
        <dbReference type="EMBL" id="QEE50834.1"/>
    </source>
</evidence>
<keyword evidence="7" id="KW-1185">Reference proteome</keyword>
<dbReference type="InterPro" id="IPR011006">
    <property type="entry name" value="CheY-like_superfamily"/>
</dbReference>
<dbReference type="PROSITE" id="PS50110">
    <property type="entry name" value="RESPONSE_REGULATORY"/>
    <property type="match status" value="1"/>
</dbReference>
<dbReference type="SUPFAM" id="SSF52172">
    <property type="entry name" value="CheY-like"/>
    <property type="match status" value="1"/>
</dbReference>
<dbReference type="Gene3D" id="3.40.50.2300">
    <property type="match status" value="1"/>
</dbReference>
<dbReference type="AlphaFoldDB" id="A0A5B9FV75"/>
<dbReference type="InterPro" id="IPR016032">
    <property type="entry name" value="Sig_transdc_resp-reg_C-effctor"/>
</dbReference>
<organism evidence="6 7">
    <name type="scientific">Flavobacterium alkalisoli</name>
    <dbReference type="NCBI Taxonomy" id="2602769"/>
    <lineage>
        <taxon>Bacteria</taxon>
        <taxon>Pseudomonadati</taxon>
        <taxon>Bacteroidota</taxon>
        <taxon>Flavobacteriia</taxon>
        <taxon>Flavobacteriales</taxon>
        <taxon>Flavobacteriaceae</taxon>
        <taxon>Flavobacterium</taxon>
    </lineage>
</organism>
<dbReference type="KEGG" id="fak:FUA48_14975"/>
<dbReference type="InterPro" id="IPR000792">
    <property type="entry name" value="Tscrpt_reg_LuxR_C"/>
</dbReference>
<gene>
    <name evidence="6" type="ORF">FUA48_14975</name>
</gene>
<dbReference type="SMART" id="SM00421">
    <property type="entry name" value="HTH_LUXR"/>
    <property type="match status" value="1"/>
</dbReference>
<dbReference type="GO" id="GO:0000160">
    <property type="term" value="P:phosphorelay signal transduction system"/>
    <property type="evidence" value="ECO:0007669"/>
    <property type="project" value="InterPro"/>
</dbReference>
<dbReference type="Proteomes" id="UP000321222">
    <property type="component" value="Chromosome"/>
</dbReference>
<dbReference type="GO" id="GO:0003677">
    <property type="term" value="F:DNA binding"/>
    <property type="evidence" value="ECO:0007669"/>
    <property type="project" value="UniProtKB-KW"/>
</dbReference>
<dbReference type="PANTHER" id="PTHR43214">
    <property type="entry name" value="TWO-COMPONENT RESPONSE REGULATOR"/>
    <property type="match status" value="1"/>
</dbReference>
<dbReference type="InterPro" id="IPR001789">
    <property type="entry name" value="Sig_transdc_resp-reg_receiver"/>
</dbReference>
<dbReference type="CDD" id="cd06170">
    <property type="entry name" value="LuxR_C_like"/>
    <property type="match status" value="1"/>
</dbReference>
<reference evidence="6 7" key="1">
    <citation type="submission" date="2019-08" db="EMBL/GenBank/DDBJ databases">
        <title>Flavobacterium alkalisoli sp. nov., isolated from rhizosphere soil of Suaeda salsa.</title>
        <authorList>
            <person name="Sun J.-Q."/>
            <person name="Xu L."/>
        </authorList>
    </citation>
    <scope>NUCLEOTIDE SEQUENCE [LARGE SCALE GENOMIC DNA]</scope>
    <source>
        <strain evidence="6 7">XS-5</strain>
    </source>
</reference>